<dbReference type="Proteomes" id="UP000430404">
    <property type="component" value="Unassembled WGS sequence"/>
</dbReference>
<dbReference type="EMBL" id="CABWKZ010000005">
    <property type="protein sequence ID" value="VXA54208.1"/>
    <property type="molecule type" value="Genomic_DNA"/>
</dbReference>
<name>A0A653K375_9GAMM</name>
<reference evidence="1 2" key="1">
    <citation type="submission" date="2019-10" db="EMBL/GenBank/DDBJ databases">
        <authorList>
            <person name="Karimi E."/>
        </authorList>
    </citation>
    <scope>NUCLEOTIDE SEQUENCE [LARGE SCALE GENOMIC DNA]</scope>
    <source>
        <strain evidence="1">Acinetobacter sp. 8BE</strain>
    </source>
</reference>
<evidence type="ECO:0000313" key="1">
    <source>
        <dbReference type="EMBL" id="VXA54208.1"/>
    </source>
</evidence>
<evidence type="ECO:0000313" key="2">
    <source>
        <dbReference type="Proteomes" id="UP000430404"/>
    </source>
</evidence>
<sequence length="51" mass="6151">MAFYQPEIPDTHNILMQCYFLVVFAILSDHRYYMPPMQCSRITHCFSKIYS</sequence>
<protein>
    <submittedName>
        <fullName evidence="1">Uncharacterized protein</fullName>
    </submittedName>
</protein>
<organism evidence="1 2">
    <name type="scientific">Acinetobacter proteolyticus</name>
    <dbReference type="NCBI Taxonomy" id="1776741"/>
    <lineage>
        <taxon>Bacteria</taxon>
        <taxon>Pseudomonadati</taxon>
        <taxon>Pseudomonadota</taxon>
        <taxon>Gammaproteobacteria</taxon>
        <taxon>Moraxellales</taxon>
        <taxon>Moraxellaceae</taxon>
        <taxon>Acinetobacter</taxon>
    </lineage>
</organism>
<gene>
    <name evidence="1" type="ORF">ACI8B_130014</name>
</gene>
<proteinExistence type="predicted"/>
<accession>A0A653K375</accession>
<dbReference type="AlphaFoldDB" id="A0A653K375"/>